<sequence>MEGLSDEVCPLCKSAFITLPKKCEGTFNVANKGRYFQHCARHTFNNTTPCKYFYWNDTMQRCFGEIDSGPSNWDVDDSPRRNPDFDSPSRSIASTPTSRGQTSTPTSSSRQPRLPCKNQPCQAAGNANCVQLYCKKCCLTSPTHCGAPQHNQPTQFVLNSFTVVSSPLAGTATTPSTPQRAPVLDAQVYAKPVDPSYAAKLIAGDFKMNGAANHAAIYKKAQAHTIEVYWWAKVRPSAHLLYIYPMT</sequence>
<organism evidence="2 3">
    <name type="scientific">Mycena belliarum</name>
    <dbReference type="NCBI Taxonomy" id="1033014"/>
    <lineage>
        <taxon>Eukaryota</taxon>
        <taxon>Fungi</taxon>
        <taxon>Dikarya</taxon>
        <taxon>Basidiomycota</taxon>
        <taxon>Agaricomycotina</taxon>
        <taxon>Agaricomycetes</taxon>
        <taxon>Agaricomycetidae</taxon>
        <taxon>Agaricales</taxon>
        <taxon>Marasmiineae</taxon>
        <taxon>Mycenaceae</taxon>
        <taxon>Mycena</taxon>
    </lineage>
</organism>
<feature type="compositionally biased region" description="Low complexity" evidence="1">
    <location>
        <begin position="94"/>
        <end position="113"/>
    </location>
</feature>
<dbReference type="EMBL" id="JARJCN010000013">
    <property type="protein sequence ID" value="KAJ7095412.1"/>
    <property type="molecule type" value="Genomic_DNA"/>
</dbReference>
<feature type="region of interest" description="Disordered" evidence="1">
    <location>
        <begin position="73"/>
        <end position="117"/>
    </location>
</feature>
<evidence type="ECO:0000313" key="2">
    <source>
        <dbReference type="EMBL" id="KAJ7095412.1"/>
    </source>
</evidence>
<dbReference type="Proteomes" id="UP001222325">
    <property type="component" value="Unassembled WGS sequence"/>
</dbReference>
<gene>
    <name evidence="2" type="ORF">B0H15DRAFT_798620</name>
</gene>
<reference evidence="2" key="1">
    <citation type="submission" date="2023-03" db="EMBL/GenBank/DDBJ databases">
        <title>Massive genome expansion in bonnet fungi (Mycena s.s.) driven by repeated elements and novel gene families across ecological guilds.</title>
        <authorList>
            <consortium name="Lawrence Berkeley National Laboratory"/>
            <person name="Harder C.B."/>
            <person name="Miyauchi S."/>
            <person name="Viragh M."/>
            <person name="Kuo A."/>
            <person name="Thoen E."/>
            <person name="Andreopoulos B."/>
            <person name="Lu D."/>
            <person name="Skrede I."/>
            <person name="Drula E."/>
            <person name="Henrissat B."/>
            <person name="Morin E."/>
            <person name="Kohler A."/>
            <person name="Barry K."/>
            <person name="LaButti K."/>
            <person name="Morin E."/>
            <person name="Salamov A."/>
            <person name="Lipzen A."/>
            <person name="Mereny Z."/>
            <person name="Hegedus B."/>
            <person name="Baldrian P."/>
            <person name="Stursova M."/>
            <person name="Weitz H."/>
            <person name="Taylor A."/>
            <person name="Grigoriev I.V."/>
            <person name="Nagy L.G."/>
            <person name="Martin F."/>
            <person name="Kauserud H."/>
        </authorList>
    </citation>
    <scope>NUCLEOTIDE SEQUENCE</scope>
    <source>
        <strain evidence="2">CBHHK173m</strain>
    </source>
</reference>
<accession>A0AAD6U9V5</accession>
<protein>
    <recommendedName>
        <fullName evidence="4">Zinc finger GRF-type domain-containing protein</fullName>
    </recommendedName>
</protein>
<proteinExistence type="predicted"/>
<evidence type="ECO:0000313" key="3">
    <source>
        <dbReference type="Proteomes" id="UP001222325"/>
    </source>
</evidence>
<name>A0AAD6U9V5_9AGAR</name>
<comment type="caution">
    <text evidence="2">The sequence shown here is derived from an EMBL/GenBank/DDBJ whole genome shotgun (WGS) entry which is preliminary data.</text>
</comment>
<evidence type="ECO:0008006" key="4">
    <source>
        <dbReference type="Google" id="ProtNLM"/>
    </source>
</evidence>
<evidence type="ECO:0000256" key="1">
    <source>
        <dbReference type="SAM" id="MobiDB-lite"/>
    </source>
</evidence>
<keyword evidence="3" id="KW-1185">Reference proteome</keyword>
<dbReference type="AlphaFoldDB" id="A0AAD6U9V5"/>